<comment type="similarity">
    <text evidence="1 4">Belongs to the N(4)/N(6)-methyltransferase family.</text>
</comment>
<keyword evidence="3" id="KW-0808">Transferase</keyword>
<evidence type="ECO:0000256" key="3">
    <source>
        <dbReference type="ARBA" id="ARBA00022679"/>
    </source>
</evidence>
<dbReference type="InterPro" id="IPR002052">
    <property type="entry name" value="DNA_methylase_N6_adenine_CS"/>
</dbReference>
<dbReference type="HOGENOM" id="CLU_024927_4_0_7"/>
<evidence type="ECO:0000256" key="1">
    <source>
        <dbReference type="ARBA" id="ARBA00006594"/>
    </source>
</evidence>
<dbReference type="Pfam" id="PF01555">
    <property type="entry name" value="N6_N4_Mtase"/>
    <property type="match status" value="1"/>
</dbReference>
<name>Q72D33_NITV2</name>
<dbReference type="GO" id="GO:0008170">
    <property type="term" value="F:N-methyltransferase activity"/>
    <property type="evidence" value="ECO:0007669"/>
    <property type="project" value="InterPro"/>
</dbReference>
<dbReference type="SMR" id="Q72D33"/>
<dbReference type="GO" id="GO:0032259">
    <property type="term" value="P:methylation"/>
    <property type="evidence" value="ECO:0007669"/>
    <property type="project" value="UniProtKB-KW"/>
</dbReference>
<dbReference type="PATRIC" id="fig|882.5.peg.1036"/>
<evidence type="ECO:0000256" key="2">
    <source>
        <dbReference type="ARBA" id="ARBA00022603"/>
    </source>
</evidence>
<dbReference type="PaxDb" id="882-DVU_1098"/>
<sequence length="247" mass="27405">MTRIFDDERLTLLQGESLAILRTLPDGFVDTVLTDPPYSSGGVTMAARQADPAQKYQQSNTKRTYPAMLGDNRDQRSFTLWATLWLSECWRVAKDGARIMVFTDWRQLPSMTDALQAAGWMWRGVVTWHKPSARPSLGDFKRDAEYVITGSKGKPIMHSRKCPPGVYSHSVNTARKIHLTEKPVALLENLLDITAPGGLVLDPFAGSGSTGVACLNTGRRYLGIELSKEYHQRACERLAAHQQAVGS</sequence>
<dbReference type="InterPro" id="IPR001091">
    <property type="entry name" value="RM_Methyltransferase"/>
</dbReference>
<evidence type="ECO:0000259" key="5">
    <source>
        <dbReference type="Pfam" id="PF01555"/>
    </source>
</evidence>
<keyword evidence="7" id="KW-1185">Reference proteome</keyword>
<dbReference type="EMBL" id="AE017285">
    <property type="protein sequence ID" value="AAS95578.1"/>
    <property type="molecule type" value="Genomic_DNA"/>
</dbReference>
<accession>Q72D33</accession>
<dbReference type="EC" id="2.1.1.-" evidence="4"/>
<dbReference type="InterPro" id="IPR029063">
    <property type="entry name" value="SAM-dependent_MTases_sf"/>
</dbReference>
<dbReference type="PROSITE" id="PS00092">
    <property type="entry name" value="N6_MTASE"/>
    <property type="match status" value="1"/>
</dbReference>
<evidence type="ECO:0000256" key="4">
    <source>
        <dbReference type="RuleBase" id="RU362026"/>
    </source>
</evidence>
<dbReference type="STRING" id="882.DVU_1098"/>
<dbReference type="eggNOG" id="COG0863">
    <property type="taxonomic scope" value="Bacteria"/>
</dbReference>
<dbReference type="Proteomes" id="UP000002194">
    <property type="component" value="Chromosome"/>
</dbReference>
<dbReference type="InterPro" id="IPR002941">
    <property type="entry name" value="DNA_methylase_N4/N6"/>
</dbReference>
<reference evidence="6 7" key="1">
    <citation type="journal article" date="2004" name="Nat. Biotechnol.">
        <title>The genome sequence of the anaerobic, sulfate-reducing bacterium Desulfovibrio vulgaris Hildenborough.</title>
        <authorList>
            <person name="Heidelberg J.F."/>
            <person name="Seshadri R."/>
            <person name="Haveman S.A."/>
            <person name="Hemme C.L."/>
            <person name="Paulsen I.T."/>
            <person name="Kolonay J.F."/>
            <person name="Eisen J.A."/>
            <person name="Ward N."/>
            <person name="Methe B."/>
            <person name="Brinkac L.M."/>
            <person name="Daugherty S.C."/>
            <person name="Deboy R.T."/>
            <person name="Dodson R.J."/>
            <person name="Durkin A.S."/>
            <person name="Madupu R."/>
            <person name="Nelson W.C."/>
            <person name="Sullivan S.A."/>
            <person name="Fouts D."/>
            <person name="Haft D.H."/>
            <person name="Selengut J."/>
            <person name="Peterson J.D."/>
            <person name="Davidsen T.M."/>
            <person name="Zafar N."/>
            <person name="Zhou L."/>
            <person name="Radune D."/>
            <person name="Dimitrov G."/>
            <person name="Hance M."/>
            <person name="Tran K."/>
            <person name="Khouri H."/>
            <person name="Gill J."/>
            <person name="Utterback T.R."/>
            <person name="Feldblyum T.V."/>
            <person name="Wall J.D."/>
            <person name="Voordouw G."/>
            <person name="Fraser C.M."/>
        </authorList>
    </citation>
    <scope>NUCLEOTIDE SEQUENCE [LARGE SCALE GENOMIC DNA]</scope>
    <source>
        <strain evidence="7">ATCC 29579 / DSM 644 / NCIMB 8303 / VKM B-1760 / Hildenborough</strain>
    </source>
</reference>
<dbReference type="REBASE" id="7920">
    <property type="entry name" value="M.DvuORF1098P"/>
</dbReference>
<dbReference type="OrthoDB" id="9800801at2"/>
<dbReference type="PRINTS" id="PR00508">
    <property type="entry name" value="S21N4MTFRASE"/>
</dbReference>
<dbReference type="PANTHER" id="PTHR13370:SF3">
    <property type="entry name" value="TRNA (GUANINE(10)-N2)-METHYLTRANSFERASE HOMOLOG"/>
    <property type="match status" value="1"/>
</dbReference>
<proteinExistence type="inferred from homology"/>
<dbReference type="SUPFAM" id="SSF53335">
    <property type="entry name" value="S-adenosyl-L-methionine-dependent methyltransferases"/>
    <property type="match status" value="1"/>
</dbReference>
<dbReference type="GO" id="GO:0003677">
    <property type="term" value="F:DNA binding"/>
    <property type="evidence" value="ECO:0007669"/>
    <property type="project" value="InterPro"/>
</dbReference>
<organism evidence="6 7">
    <name type="scientific">Nitratidesulfovibrio vulgaris (strain ATCC 29579 / DSM 644 / CCUG 34227 / NCIMB 8303 / VKM B-1760 / Hildenborough)</name>
    <name type="common">Desulfovibrio vulgaris</name>
    <dbReference type="NCBI Taxonomy" id="882"/>
    <lineage>
        <taxon>Bacteria</taxon>
        <taxon>Pseudomonadati</taxon>
        <taxon>Thermodesulfobacteriota</taxon>
        <taxon>Desulfovibrionia</taxon>
        <taxon>Desulfovibrionales</taxon>
        <taxon>Desulfovibrionaceae</taxon>
        <taxon>Nitratidesulfovibrio</taxon>
    </lineage>
</organism>
<gene>
    <name evidence="6" type="ordered locus">DVU_1098</name>
</gene>
<dbReference type="Gene3D" id="3.40.50.150">
    <property type="entry name" value="Vaccinia Virus protein VP39"/>
    <property type="match status" value="1"/>
</dbReference>
<dbReference type="KEGG" id="dvu:DVU_1098"/>
<dbReference type="RefSeq" id="WP_010938397.1">
    <property type="nucleotide sequence ID" value="NC_002937.3"/>
</dbReference>
<protein>
    <recommendedName>
        <fullName evidence="4">Methyltransferase</fullName>
        <ecNumber evidence="4">2.1.1.-</ecNumber>
    </recommendedName>
</protein>
<dbReference type="GO" id="GO:0009007">
    <property type="term" value="F:site-specific DNA-methyltransferase (adenine-specific) activity"/>
    <property type="evidence" value="ECO:0007669"/>
    <property type="project" value="TreeGrafter"/>
</dbReference>
<evidence type="ECO:0000313" key="6">
    <source>
        <dbReference type="EMBL" id="AAS95578.1"/>
    </source>
</evidence>
<dbReference type="GO" id="GO:0005737">
    <property type="term" value="C:cytoplasm"/>
    <property type="evidence" value="ECO:0007669"/>
    <property type="project" value="TreeGrafter"/>
</dbReference>
<dbReference type="EnsemblBacteria" id="AAS95578">
    <property type="protein sequence ID" value="AAS95578"/>
    <property type="gene ID" value="DVU_1098"/>
</dbReference>
<keyword evidence="2 6" id="KW-0489">Methyltransferase</keyword>
<dbReference type="PANTHER" id="PTHR13370">
    <property type="entry name" value="RNA METHYLASE-RELATED"/>
    <property type="match status" value="1"/>
</dbReference>
<evidence type="ECO:0000313" key="7">
    <source>
        <dbReference type="Proteomes" id="UP000002194"/>
    </source>
</evidence>
<dbReference type="AlphaFoldDB" id="Q72D33"/>
<feature type="domain" description="DNA methylase N-4/N-6" evidence="5">
    <location>
        <begin position="29"/>
        <end position="234"/>
    </location>
</feature>
<dbReference type="PhylomeDB" id="Q72D33"/>